<evidence type="ECO:0000313" key="3">
    <source>
        <dbReference type="EMBL" id="TPX39841.1"/>
    </source>
</evidence>
<dbReference type="SMART" id="SM00257">
    <property type="entry name" value="LysM"/>
    <property type="match status" value="2"/>
</dbReference>
<dbReference type="Gene3D" id="3.10.350.10">
    <property type="entry name" value="LysM domain"/>
    <property type="match status" value="2"/>
</dbReference>
<evidence type="ECO:0000259" key="1">
    <source>
        <dbReference type="PROSITE" id="PS51782"/>
    </source>
</evidence>
<name>A0A507CJJ2_9FUNG</name>
<evidence type="ECO:0000313" key="4">
    <source>
        <dbReference type="Proteomes" id="UP000317494"/>
    </source>
</evidence>
<reference evidence="4 5" key="1">
    <citation type="journal article" date="2019" name="Sci. Rep.">
        <title>Comparative genomics of chytrid fungi reveal insights into the obligate biotrophic and pathogenic lifestyle of Synchytrium endobioticum.</title>
        <authorList>
            <person name="van de Vossenberg B.T.L.H."/>
            <person name="Warris S."/>
            <person name="Nguyen H.D.T."/>
            <person name="van Gent-Pelzer M.P.E."/>
            <person name="Joly D.L."/>
            <person name="van de Geest H.C."/>
            <person name="Bonants P.J.M."/>
            <person name="Smith D.S."/>
            <person name="Levesque C.A."/>
            <person name="van der Lee T.A.J."/>
        </authorList>
    </citation>
    <scope>NUCLEOTIDE SEQUENCE [LARGE SCALE GENOMIC DNA]</scope>
    <source>
        <strain evidence="3 5">LEV6574</strain>
        <strain evidence="2 4">MB42</strain>
    </source>
</reference>
<comment type="caution">
    <text evidence="3">The sequence shown here is derived from an EMBL/GenBank/DDBJ whole genome shotgun (WGS) entry which is preliminary data.</text>
</comment>
<keyword evidence="4" id="KW-1185">Reference proteome</keyword>
<dbReference type="InterPro" id="IPR018392">
    <property type="entry name" value="LysM"/>
</dbReference>
<dbReference type="SUPFAM" id="SSF54106">
    <property type="entry name" value="LysM domain"/>
    <property type="match status" value="1"/>
</dbReference>
<dbReference type="Pfam" id="PF01476">
    <property type="entry name" value="LysM"/>
    <property type="match status" value="2"/>
</dbReference>
<dbReference type="AlphaFoldDB" id="A0A507CJJ2"/>
<dbReference type="EMBL" id="QEAN01000613">
    <property type="protein sequence ID" value="TPX31509.1"/>
    <property type="molecule type" value="Genomic_DNA"/>
</dbReference>
<dbReference type="PROSITE" id="PS51782">
    <property type="entry name" value="LYSM"/>
    <property type="match status" value="2"/>
</dbReference>
<dbReference type="CDD" id="cd00118">
    <property type="entry name" value="LysM"/>
    <property type="match status" value="2"/>
</dbReference>
<organism evidence="3 5">
    <name type="scientific">Synchytrium endobioticum</name>
    <dbReference type="NCBI Taxonomy" id="286115"/>
    <lineage>
        <taxon>Eukaryota</taxon>
        <taxon>Fungi</taxon>
        <taxon>Fungi incertae sedis</taxon>
        <taxon>Chytridiomycota</taxon>
        <taxon>Chytridiomycota incertae sedis</taxon>
        <taxon>Chytridiomycetes</taxon>
        <taxon>Synchytriales</taxon>
        <taxon>Synchytriaceae</taxon>
        <taxon>Synchytrium</taxon>
    </lineage>
</organism>
<proteinExistence type="predicted"/>
<dbReference type="EMBL" id="QEAM01000439">
    <property type="protein sequence ID" value="TPX39841.1"/>
    <property type="molecule type" value="Genomic_DNA"/>
</dbReference>
<dbReference type="Proteomes" id="UP000317494">
    <property type="component" value="Unassembled WGS sequence"/>
</dbReference>
<dbReference type="VEuPathDB" id="FungiDB:SeMB42_g07748"/>
<feature type="domain" description="LysM" evidence="1">
    <location>
        <begin position="124"/>
        <end position="177"/>
    </location>
</feature>
<dbReference type="Proteomes" id="UP000320475">
    <property type="component" value="Unassembled WGS sequence"/>
</dbReference>
<evidence type="ECO:0000313" key="5">
    <source>
        <dbReference type="Proteomes" id="UP000320475"/>
    </source>
</evidence>
<dbReference type="OrthoDB" id="2128882at2759"/>
<accession>A0A507CJJ2</accession>
<evidence type="ECO:0000313" key="2">
    <source>
        <dbReference type="EMBL" id="TPX31509.1"/>
    </source>
</evidence>
<gene>
    <name evidence="3" type="ORF">SeLEV6574_g06952</name>
    <name evidence="2" type="ORF">SeMB42_g07748</name>
</gene>
<protein>
    <recommendedName>
        <fullName evidence="1">LysM domain-containing protein</fullName>
    </recommendedName>
</protein>
<sequence length="365" mass="37527">MCARLIIGTLYSLPKERLHIQARPQHTTQHLPWVLSVPKSTVYGCTSPSNDCPYHPIANCSKMYTVKQGDTIDKIAQSSNWQNASSLALLNPGLDITQPIYPNNTLCVCSSTGCPIDAVSMCTKTYKVQLGDTCFSIAVKFDEQGVDPAAKLVALNKRILGVSLDCVNLQPGTSVCVDCFTKNSTTTALAVPSQPATSVMPSTTVPLLPSLPPPVSPALMSPNPIPSPIRTKLLGVTPGVVTVPLATPSTTSTPCHTPSPAPTCCVPLPQDCPNGDCSNVGAAIGGPVAAGSSGVAHQTGAFQTPQAPLAASAPRASAALTGTNALSGTAIPSISFANAGDVSVKVNWVCYAVGSSISLILAVAL</sequence>
<feature type="domain" description="LysM" evidence="1">
    <location>
        <begin position="62"/>
        <end position="108"/>
    </location>
</feature>
<dbReference type="InterPro" id="IPR036779">
    <property type="entry name" value="LysM_dom_sf"/>
</dbReference>